<dbReference type="GO" id="GO:0000139">
    <property type="term" value="C:Golgi membrane"/>
    <property type="evidence" value="ECO:0007669"/>
    <property type="project" value="UniProtKB-SubCell"/>
</dbReference>
<keyword evidence="8" id="KW-1133">Transmembrane helix</keyword>
<keyword evidence="6 12" id="KW-0812">Transmembrane</keyword>
<dbReference type="Pfam" id="PF00852">
    <property type="entry name" value="Glyco_transf_10"/>
    <property type="match status" value="1"/>
</dbReference>
<dbReference type="InterPro" id="IPR031481">
    <property type="entry name" value="Glyco_tran_10_N"/>
</dbReference>
<evidence type="ECO:0000256" key="1">
    <source>
        <dbReference type="ARBA" id="ARBA00004323"/>
    </source>
</evidence>
<keyword evidence="5 12" id="KW-0808">Transferase</keyword>
<accession>A0AAV4AFI4</accession>
<proteinExistence type="inferred from homology"/>
<keyword evidence="11" id="KW-0325">Glycoprotein</keyword>
<dbReference type="EC" id="2.4.1.-" evidence="12"/>
<sequence length="355" mass="41495">MSLSLITDASSLDEIIVPLQNSLVGRWVIVINASEITLHNCILFVFPKSKTPQHFGLDCHLAADLAHEWPPIRRQDQVFIFHNQEPPTQFWMDRSSPSWISAFNWTMTYRHDSDIVTPYGLVRHKRANELTATKTSQGDDYKYVLERKTRLVAAMLSHCGAASRRDNYIRELSLYVQIDVYGDCGNLTCPRNEDSSCFEKITSSYKFFLSFENAICEDYVTEKFFRFFNGDLITIVRGSNQYFIHAPREVFLNTADFVSPRQLAERIKYLDIHPEEYIQMLRAKDQYSAIFEDYQIKEPSGTTTFHHYHFEAVPVCQICHRLWNLDRYAKTIPNIKTWFKLKMCKRKTAIRDIGL</sequence>
<dbReference type="InterPro" id="IPR055270">
    <property type="entry name" value="Glyco_tran_10_C"/>
</dbReference>
<keyword evidence="4 12" id="KW-0328">Glycosyltransferase</keyword>
<evidence type="ECO:0000256" key="10">
    <source>
        <dbReference type="ARBA" id="ARBA00023136"/>
    </source>
</evidence>
<evidence type="ECO:0000256" key="5">
    <source>
        <dbReference type="ARBA" id="ARBA00022679"/>
    </source>
</evidence>
<evidence type="ECO:0000259" key="13">
    <source>
        <dbReference type="Pfam" id="PF00852"/>
    </source>
</evidence>
<dbReference type="GO" id="GO:0008417">
    <property type="term" value="F:fucosyltransferase activity"/>
    <property type="evidence" value="ECO:0007669"/>
    <property type="project" value="InterPro"/>
</dbReference>
<dbReference type="Proteomes" id="UP000735302">
    <property type="component" value="Unassembled WGS sequence"/>
</dbReference>
<dbReference type="PANTHER" id="PTHR48438">
    <property type="entry name" value="ALPHA-(1,3)-FUCOSYLTRANSFERASE C-RELATED"/>
    <property type="match status" value="1"/>
</dbReference>
<evidence type="ECO:0000256" key="11">
    <source>
        <dbReference type="ARBA" id="ARBA00023180"/>
    </source>
</evidence>
<comment type="subcellular location">
    <subcellularLocation>
        <location evidence="1">Golgi apparatus membrane</location>
        <topology evidence="1">Single-pass type II membrane protein</topology>
    </subcellularLocation>
    <subcellularLocation>
        <location evidence="12">Golgi apparatus</location>
        <location evidence="12">Golgi stack membrane</location>
        <topology evidence="12">Single-pass type II membrane protein</topology>
    </subcellularLocation>
</comment>
<comment type="caution">
    <text evidence="15">The sequence shown here is derived from an EMBL/GenBank/DDBJ whole genome shotgun (WGS) entry which is preliminary data.</text>
</comment>
<dbReference type="FunFam" id="3.40.50.11660:FF:000004">
    <property type="entry name" value="Glycoprotein 3-alpha-L-fucosyltransferase A"/>
    <property type="match status" value="1"/>
</dbReference>
<feature type="domain" description="Fucosyltransferase N-terminal" evidence="14">
    <location>
        <begin position="66"/>
        <end position="120"/>
    </location>
</feature>
<evidence type="ECO:0000256" key="8">
    <source>
        <dbReference type="ARBA" id="ARBA00022989"/>
    </source>
</evidence>
<dbReference type="SUPFAM" id="SSF53756">
    <property type="entry name" value="UDP-Glycosyltransferase/glycogen phosphorylase"/>
    <property type="match status" value="1"/>
</dbReference>
<dbReference type="EMBL" id="BLXT01003748">
    <property type="protein sequence ID" value="GFO05520.1"/>
    <property type="molecule type" value="Genomic_DNA"/>
</dbReference>
<gene>
    <name evidence="15" type="ORF">PoB_003202500</name>
</gene>
<feature type="domain" description="Fucosyltransferase C-terminal" evidence="13">
    <location>
        <begin position="146"/>
        <end position="338"/>
    </location>
</feature>
<dbReference type="PANTHER" id="PTHR48438:SF1">
    <property type="entry name" value="ALPHA-(1,3)-FUCOSYLTRANSFERASE C-RELATED"/>
    <property type="match status" value="1"/>
</dbReference>
<comment type="similarity">
    <text evidence="3 12">Belongs to the glycosyltransferase 10 family.</text>
</comment>
<evidence type="ECO:0000256" key="9">
    <source>
        <dbReference type="ARBA" id="ARBA00023034"/>
    </source>
</evidence>
<keyword evidence="10" id="KW-0472">Membrane</keyword>
<reference evidence="15 16" key="1">
    <citation type="journal article" date="2021" name="Elife">
        <title>Chloroplast acquisition without the gene transfer in kleptoplastic sea slugs, Plakobranchus ocellatus.</title>
        <authorList>
            <person name="Maeda T."/>
            <person name="Takahashi S."/>
            <person name="Yoshida T."/>
            <person name="Shimamura S."/>
            <person name="Takaki Y."/>
            <person name="Nagai Y."/>
            <person name="Toyoda A."/>
            <person name="Suzuki Y."/>
            <person name="Arimoto A."/>
            <person name="Ishii H."/>
            <person name="Satoh N."/>
            <person name="Nishiyama T."/>
            <person name="Hasebe M."/>
            <person name="Maruyama T."/>
            <person name="Minagawa J."/>
            <person name="Obokata J."/>
            <person name="Shigenobu S."/>
        </authorList>
    </citation>
    <scope>NUCLEOTIDE SEQUENCE [LARGE SCALE GENOMIC DNA]</scope>
</reference>
<comment type="pathway">
    <text evidence="2">Protein modification; protein glycosylation.</text>
</comment>
<evidence type="ECO:0000256" key="12">
    <source>
        <dbReference type="RuleBase" id="RU003832"/>
    </source>
</evidence>
<evidence type="ECO:0000313" key="16">
    <source>
        <dbReference type="Proteomes" id="UP000735302"/>
    </source>
</evidence>
<evidence type="ECO:0000256" key="4">
    <source>
        <dbReference type="ARBA" id="ARBA00022676"/>
    </source>
</evidence>
<dbReference type="InterPro" id="IPR001503">
    <property type="entry name" value="Glyco_trans_10"/>
</dbReference>
<dbReference type="GO" id="GO:0032580">
    <property type="term" value="C:Golgi cisterna membrane"/>
    <property type="evidence" value="ECO:0007669"/>
    <property type="project" value="UniProtKB-SubCell"/>
</dbReference>
<name>A0AAV4AFI4_9GAST</name>
<evidence type="ECO:0000256" key="3">
    <source>
        <dbReference type="ARBA" id="ARBA00008919"/>
    </source>
</evidence>
<dbReference type="Gene3D" id="3.40.50.11660">
    <property type="entry name" value="Glycosyl transferase family 10, C-terminal domain"/>
    <property type="match status" value="1"/>
</dbReference>
<dbReference type="Pfam" id="PF17039">
    <property type="entry name" value="Glyco_tran_10_N"/>
    <property type="match status" value="1"/>
</dbReference>
<protein>
    <recommendedName>
        <fullName evidence="12">Fucosyltransferase</fullName>
        <ecNumber evidence="12">2.4.1.-</ecNumber>
    </recommendedName>
</protein>
<organism evidence="15 16">
    <name type="scientific">Plakobranchus ocellatus</name>
    <dbReference type="NCBI Taxonomy" id="259542"/>
    <lineage>
        <taxon>Eukaryota</taxon>
        <taxon>Metazoa</taxon>
        <taxon>Spiralia</taxon>
        <taxon>Lophotrochozoa</taxon>
        <taxon>Mollusca</taxon>
        <taxon>Gastropoda</taxon>
        <taxon>Heterobranchia</taxon>
        <taxon>Euthyneura</taxon>
        <taxon>Panpulmonata</taxon>
        <taxon>Sacoglossa</taxon>
        <taxon>Placobranchoidea</taxon>
        <taxon>Plakobranchidae</taxon>
        <taxon>Plakobranchus</taxon>
    </lineage>
</organism>
<evidence type="ECO:0000259" key="14">
    <source>
        <dbReference type="Pfam" id="PF17039"/>
    </source>
</evidence>
<dbReference type="InterPro" id="IPR038577">
    <property type="entry name" value="GT10-like_C_sf"/>
</dbReference>
<keyword evidence="7" id="KW-0735">Signal-anchor</keyword>
<evidence type="ECO:0000256" key="7">
    <source>
        <dbReference type="ARBA" id="ARBA00022968"/>
    </source>
</evidence>
<evidence type="ECO:0000256" key="2">
    <source>
        <dbReference type="ARBA" id="ARBA00004922"/>
    </source>
</evidence>
<keyword evidence="16" id="KW-1185">Reference proteome</keyword>
<keyword evidence="9 12" id="KW-0333">Golgi apparatus</keyword>
<dbReference type="AlphaFoldDB" id="A0AAV4AFI4"/>
<evidence type="ECO:0000256" key="6">
    <source>
        <dbReference type="ARBA" id="ARBA00022692"/>
    </source>
</evidence>
<evidence type="ECO:0000313" key="15">
    <source>
        <dbReference type="EMBL" id="GFO05520.1"/>
    </source>
</evidence>